<dbReference type="Proteomes" id="UP001159427">
    <property type="component" value="Unassembled WGS sequence"/>
</dbReference>
<dbReference type="PANTHER" id="PTHR13503:SF3">
    <property type="entry name" value="NEGATIVE ELONGATION FACTOR B"/>
    <property type="match status" value="1"/>
</dbReference>
<evidence type="ECO:0000313" key="3">
    <source>
        <dbReference type="Proteomes" id="UP001159427"/>
    </source>
</evidence>
<comment type="caution">
    <text evidence="2">The sequence shown here is derived from an EMBL/GenBank/DDBJ whole genome shotgun (WGS) entry which is preliminary data.</text>
</comment>
<evidence type="ECO:0000256" key="1">
    <source>
        <dbReference type="SAM" id="MobiDB-lite"/>
    </source>
</evidence>
<sequence length="580" mass="65738">MAGFDQAGLPGTDSILNGLRGAQDFEVVNFIENFQQENSIMLPSLQPALPFLDLHDVRRVEFNSFVMENLRDKLLEQVKALEVEKLQSLLDQCFPFIHVQHLRPVVMEVMKYLPKVPEECLEQLANDPQLYEGCSIEVKRQIWVKHHALFGDAVGPLLNQYVEAKYSVIFSTEPLNSHTFFSMPSKTRRQNTVVQNLAKMIGKSLELYNLVLQFLRTLFLRTKEVHYCTLRSELLMAVHDLEIKDIKDIDPCHKFTWCLDACIREKVIEGKRTKELQGFLDQAKHSEEQVLGDIAMILCDPFAINTVSKSVIKQLQRLVNTELLPRTSSDVSFLLRVLNLGVSAWEMISNQHFTEVALGGELVHKFLPLIMSLMVDSGLNSLHDKLNDEDKNGGIEGPSQFTAYFVEITSSNSVAFTLAWCYLLHVIKQKDRQMLLTILPWFVGTCQERMLDEVSLHTLVSSLAAWSEEFSRADFCDVVFDQFLLLLVSDSNILRHTLRLLWYVLPKMDPQKVVHVLTLAQPSSEHIEAIHDLHAMIVERVASSNALTPGSSSMEQPSSASSLSSSSHSPLLDYIQPAST</sequence>
<dbReference type="PANTHER" id="PTHR13503">
    <property type="entry name" value="NEGATIVE ELONGATION FACTOR COMPLEX MEMBER B"/>
    <property type="match status" value="1"/>
</dbReference>
<evidence type="ECO:0000313" key="2">
    <source>
        <dbReference type="EMBL" id="CAH3022738.1"/>
    </source>
</evidence>
<feature type="compositionally biased region" description="Low complexity" evidence="1">
    <location>
        <begin position="551"/>
        <end position="569"/>
    </location>
</feature>
<proteinExistence type="predicted"/>
<evidence type="ECO:0008006" key="4">
    <source>
        <dbReference type="Google" id="ProtNLM"/>
    </source>
</evidence>
<keyword evidence="3" id="KW-1185">Reference proteome</keyword>
<organism evidence="2 3">
    <name type="scientific">Porites evermanni</name>
    <dbReference type="NCBI Taxonomy" id="104178"/>
    <lineage>
        <taxon>Eukaryota</taxon>
        <taxon>Metazoa</taxon>
        <taxon>Cnidaria</taxon>
        <taxon>Anthozoa</taxon>
        <taxon>Hexacorallia</taxon>
        <taxon>Scleractinia</taxon>
        <taxon>Fungiina</taxon>
        <taxon>Poritidae</taxon>
        <taxon>Porites</taxon>
    </lineage>
</organism>
<name>A0ABN8LZJ5_9CNID</name>
<dbReference type="Pfam" id="PF06209">
    <property type="entry name" value="COBRA1"/>
    <property type="match status" value="1"/>
</dbReference>
<accession>A0ABN8LZJ5</accession>
<dbReference type="EMBL" id="CALNXI010000231">
    <property type="protein sequence ID" value="CAH3022738.1"/>
    <property type="molecule type" value="Genomic_DNA"/>
</dbReference>
<feature type="region of interest" description="Disordered" evidence="1">
    <location>
        <begin position="547"/>
        <end position="580"/>
    </location>
</feature>
<reference evidence="2 3" key="1">
    <citation type="submission" date="2022-05" db="EMBL/GenBank/DDBJ databases">
        <authorList>
            <consortium name="Genoscope - CEA"/>
            <person name="William W."/>
        </authorList>
    </citation>
    <scope>NUCLEOTIDE SEQUENCE [LARGE SCALE GENOMIC DNA]</scope>
</reference>
<gene>
    <name evidence="2" type="ORF">PEVE_00016658</name>
</gene>
<dbReference type="InterPro" id="IPR010405">
    <property type="entry name" value="COBRA1"/>
</dbReference>
<protein>
    <recommendedName>
        <fullName evidence="4">Negative elongation factor B</fullName>
    </recommendedName>
</protein>